<protein>
    <submittedName>
        <fullName evidence="2">Uncharacterized protein</fullName>
    </submittedName>
</protein>
<keyword evidence="1" id="KW-0472">Membrane</keyword>
<keyword evidence="1" id="KW-0812">Transmembrane</keyword>
<accession>A0A0A9B5L8</accession>
<organism evidence="2">
    <name type="scientific">Arundo donax</name>
    <name type="common">Giant reed</name>
    <name type="synonym">Donax arundinaceus</name>
    <dbReference type="NCBI Taxonomy" id="35708"/>
    <lineage>
        <taxon>Eukaryota</taxon>
        <taxon>Viridiplantae</taxon>
        <taxon>Streptophyta</taxon>
        <taxon>Embryophyta</taxon>
        <taxon>Tracheophyta</taxon>
        <taxon>Spermatophyta</taxon>
        <taxon>Magnoliopsida</taxon>
        <taxon>Liliopsida</taxon>
        <taxon>Poales</taxon>
        <taxon>Poaceae</taxon>
        <taxon>PACMAD clade</taxon>
        <taxon>Arundinoideae</taxon>
        <taxon>Arundineae</taxon>
        <taxon>Arundo</taxon>
    </lineage>
</organism>
<feature type="transmembrane region" description="Helical" evidence="1">
    <location>
        <begin position="12"/>
        <end position="31"/>
    </location>
</feature>
<reference evidence="2" key="2">
    <citation type="journal article" date="2015" name="Data Brief">
        <title>Shoot transcriptome of the giant reed, Arundo donax.</title>
        <authorList>
            <person name="Barrero R.A."/>
            <person name="Guerrero F.D."/>
            <person name="Moolhuijzen P."/>
            <person name="Goolsby J.A."/>
            <person name="Tidwell J."/>
            <person name="Bellgard S.E."/>
            <person name="Bellgard M.I."/>
        </authorList>
    </citation>
    <scope>NUCLEOTIDE SEQUENCE</scope>
    <source>
        <tissue evidence="2">Shoot tissue taken approximately 20 cm above the soil surface</tissue>
    </source>
</reference>
<dbReference type="EMBL" id="GBRH01238586">
    <property type="protein sequence ID" value="JAD59309.1"/>
    <property type="molecule type" value="Transcribed_RNA"/>
</dbReference>
<proteinExistence type="predicted"/>
<sequence>MSNLSLYCLSKFSIFFVTPPFIFLFCFYSVYNMAFP</sequence>
<evidence type="ECO:0000256" key="1">
    <source>
        <dbReference type="SAM" id="Phobius"/>
    </source>
</evidence>
<evidence type="ECO:0000313" key="2">
    <source>
        <dbReference type="EMBL" id="JAD59309.1"/>
    </source>
</evidence>
<keyword evidence="1" id="KW-1133">Transmembrane helix</keyword>
<name>A0A0A9B5L8_ARUDO</name>
<reference evidence="2" key="1">
    <citation type="submission" date="2014-09" db="EMBL/GenBank/DDBJ databases">
        <authorList>
            <person name="Magalhaes I.L.F."/>
            <person name="Oliveira U."/>
            <person name="Santos F.R."/>
            <person name="Vidigal T.H.D.A."/>
            <person name="Brescovit A.D."/>
            <person name="Santos A.J."/>
        </authorList>
    </citation>
    <scope>NUCLEOTIDE SEQUENCE</scope>
    <source>
        <tissue evidence="2">Shoot tissue taken approximately 20 cm above the soil surface</tissue>
    </source>
</reference>
<dbReference type="AlphaFoldDB" id="A0A0A9B5L8"/>